<keyword evidence="2" id="KW-1185">Reference proteome</keyword>
<name>A0A7G7WW67_9CAUD</name>
<dbReference type="EMBL" id="MT778837">
    <property type="protein sequence ID" value="QNH71461.1"/>
    <property type="molecule type" value="Genomic_DNA"/>
</dbReference>
<proteinExistence type="predicted"/>
<evidence type="ECO:0000313" key="2">
    <source>
        <dbReference type="Proteomes" id="UP000515855"/>
    </source>
</evidence>
<sequence length="149" mass="17573">MNQLQAARDTIELARLHGMHEYPHHADLDDHVQFPHLEDMLRRMEDMTDKSDAKLGRWLGWMQCSVVIMTPATLEDMKQINIKNSADPESEEKVEWEYHTSAHSGRGHDAMHAYMQYTGWEIDESFVTEGIVEFDTHVERHWKRKKQNV</sequence>
<accession>A0A7G7WW67</accession>
<dbReference type="Proteomes" id="UP000515855">
    <property type="component" value="Segment"/>
</dbReference>
<reference evidence="1 2" key="1">
    <citation type="submission" date="2020-07" db="EMBL/GenBank/DDBJ databases">
        <title>Complete genome sequence of Rhizobium leguminosarum bacteriophage vB_RlegM_AF3.</title>
        <authorList>
            <person name="Gunathilake D."/>
            <person name="Mackenzie K.D."/>
            <person name="Yost C.K."/>
            <person name="Hynes M.F."/>
        </authorList>
    </citation>
    <scope>NUCLEOTIDE SEQUENCE [LARGE SCALE GENOMIC DNA]</scope>
</reference>
<protein>
    <submittedName>
        <fullName evidence="1">Uncharacterized protein</fullName>
    </submittedName>
</protein>
<evidence type="ECO:0000313" key="1">
    <source>
        <dbReference type="EMBL" id="QNH71461.1"/>
    </source>
</evidence>
<gene>
    <name evidence="1" type="ORF">AF3_039</name>
</gene>
<organism evidence="1 2">
    <name type="scientific">Rhizobium phage AF3</name>
    <dbReference type="NCBI Taxonomy" id="2763529"/>
    <lineage>
        <taxon>Viruses</taxon>
        <taxon>Duplodnaviria</taxon>
        <taxon>Heunggongvirae</taxon>
        <taxon>Uroviricota</taxon>
        <taxon>Caudoviricetes</taxon>
        <taxon>Pootjesviridae</taxon>
        <taxon>Innesvirus</taxon>
        <taxon>Innesvirus AF3</taxon>
    </lineage>
</organism>